<proteinExistence type="predicted"/>
<sequence length="275" mass="31263">MIQLDLEQRQSSRFSRPFCVTDHEDTEFALAFDGFDVNLTGLSFWVDEPDMFLPSQLLSIRTRNEQTDEVYCLEGVEVIHLREVSGRYLCGCHISQVTSGQLLAHHRLVMTDEQSALVSMQDSELSEFNFVEEGSKLSTDEADFQEASMALNLAVAQSEANLREVESFFDRTAKILTLPLPAAAKLIDLKEEFEYFKSHVKTMNETTLAFATLAKLLAHTPEGARDRQAWKTLISDFENRFLSEKQQIAYDFMHQGMSAGEAIRLAEEYLSNQSH</sequence>
<dbReference type="KEGG" id="tzo:THMIRHAT_11450"/>
<name>A0A6F8PMR8_9GAMM</name>
<evidence type="ECO:0000313" key="2">
    <source>
        <dbReference type="Proteomes" id="UP000501466"/>
    </source>
</evidence>
<dbReference type="Proteomes" id="UP000501466">
    <property type="component" value="Chromosome"/>
</dbReference>
<accession>A0A6F8PMR8</accession>
<gene>
    <name evidence="1" type="ORF">THMIRHAT_11450</name>
</gene>
<keyword evidence="2" id="KW-1185">Reference proteome</keyword>
<dbReference type="AlphaFoldDB" id="A0A6F8PMR8"/>
<dbReference type="RefSeq" id="WP_173291201.1">
    <property type="nucleotide sequence ID" value="NZ_AP021888.1"/>
</dbReference>
<dbReference type="EMBL" id="AP021888">
    <property type="protein sequence ID" value="BBP43399.1"/>
    <property type="molecule type" value="Genomic_DNA"/>
</dbReference>
<evidence type="ECO:0000313" key="1">
    <source>
        <dbReference type="EMBL" id="BBP43399.1"/>
    </source>
</evidence>
<protein>
    <submittedName>
        <fullName evidence="1">Uncharacterized protein</fullName>
    </submittedName>
</protein>
<reference evidence="2" key="1">
    <citation type="submission" date="2019-11" db="EMBL/GenBank/DDBJ databases">
        <title>Isolation and characterization of two novel species in the genus Thiomicrorhabdus.</title>
        <authorList>
            <person name="Mochizuki J."/>
            <person name="Kojima H."/>
            <person name="Fukui M."/>
        </authorList>
    </citation>
    <scope>NUCLEOTIDE SEQUENCE [LARGE SCALE GENOMIC DNA]</scope>
    <source>
        <strain evidence="2">AkT22</strain>
    </source>
</reference>
<organism evidence="1 2">
    <name type="scientific">Thiosulfativibrio zosterae</name>
    <dbReference type="NCBI Taxonomy" id="2675053"/>
    <lineage>
        <taxon>Bacteria</taxon>
        <taxon>Pseudomonadati</taxon>
        <taxon>Pseudomonadota</taxon>
        <taxon>Gammaproteobacteria</taxon>
        <taxon>Thiotrichales</taxon>
        <taxon>Piscirickettsiaceae</taxon>
        <taxon>Thiosulfativibrio</taxon>
    </lineage>
</organism>